<evidence type="ECO:0000313" key="3">
    <source>
        <dbReference type="EMBL" id="PWF55044.1"/>
    </source>
</evidence>
<feature type="compositionally biased region" description="Basic and acidic residues" evidence="1">
    <location>
        <begin position="73"/>
        <end position="87"/>
    </location>
</feature>
<reference evidence="3 4" key="1">
    <citation type="submission" date="2018-04" db="EMBL/GenBank/DDBJ databases">
        <title>Massilia violaceinigra sp. nov., a novel purple-pigmented bacterium isolated from Tianshan glacier, Xinjiang, China.</title>
        <authorList>
            <person name="Wang H."/>
        </authorList>
    </citation>
    <scope>NUCLEOTIDE SEQUENCE [LARGE SCALE GENOMIC DNA]</scope>
    <source>
        <strain evidence="3 4">B448-2</strain>
    </source>
</reference>
<proteinExistence type="predicted"/>
<protein>
    <submittedName>
        <fullName evidence="3">Uncharacterized protein</fullName>
    </submittedName>
</protein>
<sequence>MNIALNQIAAAKSANSHRRFSFVRAAVAGCVLGFAVASAAVAGPFDQERDGPRQEQGQRDARSERQYYAPQRAPERETRQFEQRQDVQRQNVQRHYEQQRQYDQRQVDNQRQFEQRQADRAQEDQRRAQDQQGGDSGRKGRLTPSERADLRRQINEAGQDIYGKPPRR</sequence>
<keyword evidence="2" id="KW-0732">Signal</keyword>
<evidence type="ECO:0000256" key="1">
    <source>
        <dbReference type="SAM" id="MobiDB-lite"/>
    </source>
</evidence>
<feature type="chain" id="PRO_5015637384" evidence="2">
    <location>
        <begin position="40"/>
        <end position="168"/>
    </location>
</feature>
<gene>
    <name evidence="3" type="ORF">C7C56_003960</name>
</gene>
<keyword evidence="4" id="KW-1185">Reference proteome</keyword>
<feature type="signal peptide" evidence="2">
    <location>
        <begin position="1"/>
        <end position="39"/>
    </location>
</feature>
<dbReference type="RefSeq" id="WP_106756194.1">
    <property type="nucleotide sequence ID" value="NZ_PXWF02000050.1"/>
</dbReference>
<feature type="compositionally biased region" description="Basic and acidic residues" evidence="1">
    <location>
        <begin position="144"/>
        <end position="154"/>
    </location>
</feature>
<evidence type="ECO:0000256" key="2">
    <source>
        <dbReference type="SAM" id="SignalP"/>
    </source>
</evidence>
<feature type="region of interest" description="Disordered" evidence="1">
    <location>
        <begin position="45"/>
        <end position="168"/>
    </location>
</feature>
<accession>A0A2U2I5K4</accession>
<evidence type="ECO:0000313" key="4">
    <source>
        <dbReference type="Proteomes" id="UP000241421"/>
    </source>
</evidence>
<comment type="caution">
    <text evidence="3">The sequence shown here is derived from an EMBL/GenBank/DDBJ whole genome shotgun (WGS) entry which is preliminary data.</text>
</comment>
<dbReference type="AlphaFoldDB" id="A0A2U2I5K4"/>
<feature type="compositionally biased region" description="Basic and acidic residues" evidence="1">
    <location>
        <begin position="46"/>
        <end position="65"/>
    </location>
</feature>
<dbReference type="Proteomes" id="UP000241421">
    <property type="component" value="Unassembled WGS sequence"/>
</dbReference>
<feature type="compositionally biased region" description="Basic and acidic residues" evidence="1">
    <location>
        <begin position="94"/>
        <end position="129"/>
    </location>
</feature>
<organism evidence="3 4">
    <name type="scientific">Massilia glaciei</name>
    <dbReference type="NCBI Taxonomy" id="1524097"/>
    <lineage>
        <taxon>Bacteria</taxon>
        <taxon>Pseudomonadati</taxon>
        <taxon>Pseudomonadota</taxon>
        <taxon>Betaproteobacteria</taxon>
        <taxon>Burkholderiales</taxon>
        <taxon>Oxalobacteraceae</taxon>
        <taxon>Telluria group</taxon>
        <taxon>Massilia</taxon>
    </lineage>
</organism>
<name>A0A2U2I5K4_9BURK</name>
<dbReference type="OrthoDB" id="8779586at2"/>
<dbReference type="EMBL" id="PXWF02000050">
    <property type="protein sequence ID" value="PWF55044.1"/>
    <property type="molecule type" value="Genomic_DNA"/>
</dbReference>